<proteinExistence type="predicted"/>
<reference evidence="2 3" key="1">
    <citation type="journal article" date="2016" name="Genome Announc.">
        <title>Complete Genome Sequence of Bacillus megaterium Bacteriophage Eldridge.</title>
        <authorList>
            <person name="Reveille A.M."/>
            <person name="Eldridge K.A."/>
            <person name="Temple L.M."/>
        </authorList>
    </citation>
    <scope>NUCLEOTIDE SEQUENCE [LARGE SCALE GENOMIC DNA]</scope>
</reference>
<dbReference type="EMBL" id="KU253712">
    <property type="protein sequence ID" value="AMB18805.1"/>
    <property type="molecule type" value="Genomic_DNA"/>
</dbReference>
<dbReference type="KEGG" id="vg:28801884"/>
<protein>
    <submittedName>
        <fullName evidence="2">Uncharacterized protein</fullName>
    </submittedName>
</protein>
<evidence type="ECO:0000313" key="2">
    <source>
        <dbReference type="EMBL" id="AMB18805.1"/>
    </source>
</evidence>
<organism evidence="2 3">
    <name type="scientific">Bacillus phage Eldridge</name>
    <dbReference type="NCBI Taxonomy" id="1776293"/>
    <lineage>
        <taxon>Viruses</taxon>
        <taxon>Duplodnaviria</taxon>
        <taxon>Heunggongvirae</taxon>
        <taxon>Uroviricota</taxon>
        <taxon>Caudoviricetes</taxon>
        <taxon>Herelleviridae</taxon>
        <taxon>Bastillevirinae</taxon>
        <taxon>Eldridgevirus</taxon>
        <taxon>Eldridgevirus eldridge</taxon>
    </lineage>
</organism>
<name>A0A109ZYN9_9CAUD</name>
<evidence type="ECO:0000313" key="3">
    <source>
        <dbReference type="Proteomes" id="UP000204502"/>
    </source>
</evidence>
<keyword evidence="1" id="KW-1133">Transmembrane helix</keyword>
<accession>A0A109ZYN9</accession>
<feature type="transmembrane region" description="Helical" evidence="1">
    <location>
        <begin position="6"/>
        <end position="28"/>
    </location>
</feature>
<dbReference type="RefSeq" id="YP_009274929.1">
    <property type="nucleotide sequence ID" value="NC_030920.1"/>
</dbReference>
<dbReference type="OrthoDB" id="38111at10239"/>
<evidence type="ECO:0000256" key="1">
    <source>
        <dbReference type="SAM" id="Phobius"/>
    </source>
</evidence>
<dbReference type="GeneID" id="28801884"/>
<dbReference type="Proteomes" id="UP000204502">
    <property type="component" value="Segment"/>
</dbReference>
<keyword evidence="1" id="KW-0812">Transmembrane</keyword>
<sequence>MSLMLFIQIALTVIALSGVALIISMVFLTRSINRLNRATLRNLDTVERMRRNGAI</sequence>
<keyword evidence="3" id="KW-1185">Reference proteome</keyword>
<gene>
    <name evidence="2" type="ORF">Eldridge_0225</name>
</gene>
<keyword evidence="1" id="KW-0472">Membrane</keyword>